<dbReference type="SUPFAM" id="SSF52540">
    <property type="entry name" value="P-loop containing nucleoside triphosphate hydrolases"/>
    <property type="match status" value="1"/>
</dbReference>
<proteinExistence type="predicted"/>
<sequence>MDRRELARALSSSELITAPARTREPWRVLGVTGSPGVGKSCLVDQIVSNWLSRGEKVAILAIDPSSPITGGAL</sequence>
<dbReference type="EMBL" id="UINC01219030">
    <property type="protein sequence ID" value="SVE46314.1"/>
    <property type="molecule type" value="Genomic_DNA"/>
</dbReference>
<dbReference type="InterPro" id="IPR027417">
    <property type="entry name" value="P-loop_NTPase"/>
</dbReference>
<protein>
    <recommendedName>
        <fullName evidence="6">Methylmalonyl Co-A mutase-associated GTPase MeaB</fullName>
    </recommendedName>
</protein>
<accession>A0A383DPR9</accession>
<dbReference type="GO" id="GO:0016787">
    <property type="term" value="F:hydrolase activity"/>
    <property type="evidence" value="ECO:0007669"/>
    <property type="project" value="UniProtKB-KW"/>
</dbReference>
<dbReference type="Gene3D" id="3.40.50.300">
    <property type="entry name" value="P-loop containing nucleotide triphosphate hydrolases"/>
    <property type="match status" value="1"/>
</dbReference>
<evidence type="ECO:0000256" key="3">
    <source>
        <dbReference type="ARBA" id="ARBA00023134"/>
    </source>
</evidence>
<evidence type="ECO:0000313" key="5">
    <source>
        <dbReference type="EMBL" id="SVE46314.1"/>
    </source>
</evidence>
<evidence type="ECO:0008006" key="6">
    <source>
        <dbReference type="Google" id="ProtNLM"/>
    </source>
</evidence>
<gene>
    <name evidence="5" type="ORF">METZ01_LOCUS499168</name>
</gene>
<keyword evidence="2" id="KW-0378">Hydrolase</keyword>
<name>A0A383DPR9_9ZZZZ</name>
<dbReference type="PANTHER" id="PTHR43087:SF1">
    <property type="entry name" value="LAO_AO TRANSPORT SYSTEM ATPASE"/>
    <property type="match status" value="1"/>
</dbReference>
<evidence type="ECO:0000256" key="1">
    <source>
        <dbReference type="ARBA" id="ARBA00022741"/>
    </source>
</evidence>
<dbReference type="GO" id="GO:0005525">
    <property type="term" value="F:GTP binding"/>
    <property type="evidence" value="ECO:0007669"/>
    <property type="project" value="UniProtKB-KW"/>
</dbReference>
<keyword evidence="3" id="KW-0342">GTP-binding</keyword>
<dbReference type="PANTHER" id="PTHR43087">
    <property type="entry name" value="LYSINE/ARGININE/ORNITHINE TRANSPORT SYSTEM KINASE"/>
    <property type="match status" value="1"/>
</dbReference>
<dbReference type="InterPro" id="IPR052040">
    <property type="entry name" value="GTPase/Isobutyryl-CoA_mutase"/>
</dbReference>
<organism evidence="5">
    <name type="scientific">marine metagenome</name>
    <dbReference type="NCBI Taxonomy" id="408172"/>
    <lineage>
        <taxon>unclassified sequences</taxon>
        <taxon>metagenomes</taxon>
        <taxon>ecological metagenomes</taxon>
    </lineage>
</organism>
<dbReference type="Pfam" id="PF03308">
    <property type="entry name" value="MeaB"/>
    <property type="match status" value="1"/>
</dbReference>
<reference evidence="5" key="1">
    <citation type="submission" date="2018-05" db="EMBL/GenBank/DDBJ databases">
        <authorList>
            <person name="Lanie J.A."/>
            <person name="Ng W.-L."/>
            <person name="Kazmierczak K.M."/>
            <person name="Andrzejewski T.M."/>
            <person name="Davidsen T.M."/>
            <person name="Wayne K.J."/>
            <person name="Tettelin H."/>
            <person name="Glass J.I."/>
            <person name="Rusch D."/>
            <person name="Podicherti R."/>
            <person name="Tsui H.-C.T."/>
            <person name="Winkler M.E."/>
        </authorList>
    </citation>
    <scope>NUCLEOTIDE SEQUENCE</scope>
</reference>
<evidence type="ECO:0000256" key="2">
    <source>
        <dbReference type="ARBA" id="ARBA00022801"/>
    </source>
</evidence>
<evidence type="ECO:0000256" key="4">
    <source>
        <dbReference type="ARBA" id="ARBA00023186"/>
    </source>
</evidence>
<feature type="non-terminal residue" evidence="5">
    <location>
        <position position="73"/>
    </location>
</feature>
<keyword evidence="4" id="KW-0143">Chaperone</keyword>
<dbReference type="AlphaFoldDB" id="A0A383DPR9"/>
<keyword evidence="1" id="KW-0547">Nucleotide-binding</keyword>